<feature type="region of interest" description="Disordered" evidence="1">
    <location>
        <begin position="1"/>
        <end position="23"/>
    </location>
</feature>
<dbReference type="AlphaFoldDB" id="A0A074Z3M5"/>
<name>A0A074Z3M5_OPIVI</name>
<evidence type="ECO:0000313" key="3">
    <source>
        <dbReference type="Proteomes" id="UP000054324"/>
    </source>
</evidence>
<protein>
    <submittedName>
        <fullName evidence="2">Uncharacterized protein</fullName>
    </submittedName>
</protein>
<evidence type="ECO:0000256" key="1">
    <source>
        <dbReference type="SAM" id="MobiDB-lite"/>
    </source>
</evidence>
<organism evidence="2 3">
    <name type="scientific">Opisthorchis viverrini</name>
    <name type="common">Southeast Asian liver fluke</name>
    <dbReference type="NCBI Taxonomy" id="6198"/>
    <lineage>
        <taxon>Eukaryota</taxon>
        <taxon>Metazoa</taxon>
        <taxon>Spiralia</taxon>
        <taxon>Lophotrochozoa</taxon>
        <taxon>Platyhelminthes</taxon>
        <taxon>Trematoda</taxon>
        <taxon>Digenea</taxon>
        <taxon>Opisthorchiida</taxon>
        <taxon>Opisthorchiata</taxon>
        <taxon>Opisthorchiidae</taxon>
        <taxon>Opisthorchis</taxon>
    </lineage>
</organism>
<gene>
    <name evidence="2" type="ORF">T265_10069</name>
</gene>
<dbReference type="CTD" id="20324237"/>
<dbReference type="KEGG" id="ovi:T265_10069"/>
<dbReference type="GeneID" id="20324237"/>
<feature type="compositionally biased region" description="Basic residues" evidence="1">
    <location>
        <begin position="9"/>
        <end position="23"/>
    </location>
</feature>
<dbReference type="Proteomes" id="UP000054324">
    <property type="component" value="Unassembled WGS sequence"/>
</dbReference>
<dbReference type="EMBL" id="KL596951">
    <property type="protein sequence ID" value="KER21646.1"/>
    <property type="molecule type" value="Genomic_DNA"/>
</dbReference>
<evidence type="ECO:0000313" key="2">
    <source>
        <dbReference type="EMBL" id="KER21646.1"/>
    </source>
</evidence>
<reference evidence="2 3" key="1">
    <citation type="submission" date="2013-11" db="EMBL/GenBank/DDBJ databases">
        <title>Opisthorchis viverrini - life in the bile duct.</title>
        <authorList>
            <person name="Young N.D."/>
            <person name="Nagarajan N."/>
            <person name="Lin S.J."/>
            <person name="Korhonen P.K."/>
            <person name="Jex A.R."/>
            <person name="Hall R.S."/>
            <person name="Safavi-Hemami H."/>
            <person name="Kaewkong W."/>
            <person name="Bertrand D."/>
            <person name="Gao S."/>
            <person name="Seet Q."/>
            <person name="Wongkham S."/>
            <person name="Teh B.T."/>
            <person name="Wongkham C."/>
            <person name="Intapan P.M."/>
            <person name="Maleewong W."/>
            <person name="Yang X."/>
            <person name="Hu M."/>
            <person name="Wang Z."/>
            <person name="Hofmann A."/>
            <person name="Sternberg P.W."/>
            <person name="Tan P."/>
            <person name="Wang J."/>
            <person name="Gasser R.B."/>
        </authorList>
    </citation>
    <scope>NUCLEOTIDE SEQUENCE [LARGE SCALE GENOMIC DNA]</scope>
</reference>
<proteinExistence type="predicted"/>
<accession>A0A074Z3M5</accession>
<keyword evidence="3" id="KW-1185">Reference proteome</keyword>
<dbReference type="RefSeq" id="XP_009174596.1">
    <property type="nucleotide sequence ID" value="XM_009176332.1"/>
</dbReference>
<sequence length="92" mass="10462">MSGQPVNTKQRRPQHNKEHKRTNRFTEFATLQVANHALLSSVVHNKKEFRTLCMHLGSFWKPHHAPSPAQKYVNMGIGLSLQTSGAYPVEQV</sequence>